<organism evidence="1 2">
    <name type="scientific">Phaseolus coccineus</name>
    <name type="common">Scarlet runner bean</name>
    <name type="synonym">Phaseolus multiflorus</name>
    <dbReference type="NCBI Taxonomy" id="3886"/>
    <lineage>
        <taxon>Eukaryota</taxon>
        <taxon>Viridiplantae</taxon>
        <taxon>Streptophyta</taxon>
        <taxon>Embryophyta</taxon>
        <taxon>Tracheophyta</taxon>
        <taxon>Spermatophyta</taxon>
        <taxon>Magnoliopsida</taxon>
        <taxon>eudicotyledons</taxon>
        <taxon>Gunneridae</taxon>
        <taxon>Pentapetalae</taxon>
        <taxon>rosids</taxon>
        <taxon>fabids</taxon>
        <taxon>Fabales</taxon>
        <taxon>Fabaceae</taxon>
        <taxon>Papilionoideae</taxon>
        <taxon>50 kb inversion clade</taxon>
        <taxon>NPAAA clade</taxon>
        <taxon>indigoferoid/millettioid clade</taxon>
        <taxon>Phaseoleae</taxon>
        <taxon>Phaseolus</taxon>
    </lineage>
</organism>
<keyword evidence="2" id="KW-1185">Reference proteome</keyword>
<dbReference type="EMBL" id="JAYMYR010000001">
    <property type="protein sequence ID" value="KAK7382294.1"/>
    <property type="molecule type" value="Genomic_DNA"/>
</dbReference>
<sequence length="85" mass="9792">MAERCKFLFPLLRCYLRSDVRCAKKEKRVRAEKGITERKRVRTVVVYGGDAVGGSNENVESGRESDKTRDFRSNPQAFIHWSVSL</sequence>
<name>A0AAN9RR13_PHACN</name>
<proteinExistence type="predicted"/>
<comment type="caution">
    <text evidence="1">The sequence shown here is derived from an EMBL/GenBank/DDBJ whole genome shotgun (WGS) entry which is preliminary data.</text>
</comment>
<reference evidence="1 2" key="1">
    <citation type="submission" date="2024-01" db="EMBL/GenBank/DDBJ databases">
        <title>The genomes of 5 underutilized Papilionoideae crops provide insights into root nodulation and disease resistanc.</title>
        <authorList>
            <person name="Jiang F."/>
        </authorList>
    </citation>
    <scope>NUCLEOTIDE SEQUENCE [LARGE SCALE GENOMIC DNA]</scope>
    <source>
        <strain evidence="1">JINMINGXINNONG_FW02</strain>
        <tissue evidence="1">Leaves</tissue>
    </source>
</reference>
<evidence type="ECO:0000313" key="2">
    <source>
        <dbReference type="Proteomes" id="UP001374584"/>
    </source>
</evidence>
<dbReference type="Proteomes" id="UP001374584">
    <property type="component" value="Unassembled WGS sequence"/>
</dbReference>
<protein>
    <submittedName>
        <fullName evidence="1">Uncharacterized protein</fullName>
    </submittedName>
</protein>
<dbReference type="AlphaFoldDB" id="A0AAN9RR13"/>
<gene>
    <name evidence="1" type="ORF">VNO80_01130</name>
</gene>
<evidence type="ECO:0000313" key="1">
    <source>
        <dbReference type="EMBL" id="KAK7382294.1"/>
    </source>
</evidence>
<accession>A0AAN9RR13</accession>